<gene>
    <name evidence="2" type="ORF">GTOL_12571</name>
</gene>
<protein>
    <submittedName>
        <fullName evidence="2">Uncharacterized protein</fullName>
    </submittedName>
</protein>
<dbReference type="AlphaFoldDB" id="A0A916J647"/>
<sequence length="176" mass="19807">MMAEDGIVDYGFAKRKAAKTLGVGDGETLPTNDEIEVELRAYQSLFQEDEQRERLRELRRTALEVMQLLADFHPYLTGAVLDGTAGRYSGVEIDLYADSTKDVEISLLSRDISYESSEPQHHGHDTPETQLHLDWNDIPVTLSIHPLVNERQHKRESPNRPTRAHASAVATLIAQT</sequence>
<name>A0A916J647_9PROT</name>
<evidence type="ECO:0000313" key="3">
    <source>
        <dbReference type="Proteomes" id="UP000742786"/>
    </source>
</evidence>
<accession>A0A916J647</accession>
<reference evidence="2" key="1">
    <citation type="submission" date="2021-04" db="EMBL/GenBank/DDBJ databases">
        <authorList>
            <person name="Hornung B."/>
        </authorList>
    </citation>
    <scope>NUCLEOTIDE SEQUENCE</scope>
    <source>
        <strain evidence="2">G5G6</strain>
    </source>
</reference>
<evidence type="ECO:0000256" key="1">
    <source>
        <dbReference type="SAM" id="MobiDB-lite"/>
    </source>
</evidence>
<evidence type="ECO:0000313" key="2">
    <source>
        <dbReference type="EMBL" id="CAG4884688.1"/>
    </source>
</evidence>
<feature type="region of interest" description="Disordered" evidence="1">
    <location>
        <begin position="149"/>
        <end position="176"/>
    </location>
</feature>
<comment type="caution">
    <text evidence="2">The sequence shown here is derived from an EMBL/GenBank/DDBJ whole genome shotgun (WGS) entry which is preliminary data.</text>
</comment>
<organism evidence="2 3">
    <name type="scientific">Georgfuchsia toluolica</name>
    <dbReference type="NCBI Taxonomy" id="424218"/>
    <lineage>
        <taxon>Bacteria</taxon>
        <taxon>Pseudomonadati</taxon>
        <taxon>Pseudomonadota</taxon>
        <taxon>Betaproteobacteria</taxon>
        <taxon>Nitrosomonadales</taxon>
        <taxon>Sterolibacteriaceae</taxon>
        <taxon>Georgfuchsia</taxon>
    </lineage>
</organism>
<dbReference type="EMBL" id="CAJQUM010000001">
    <property type="protein sequence ID" value="CAG4884688.1"/>
    <property type="molecule type" value="Genomic_DNA"/>
</dbReference>
<proteinExistence type="predicted"/>
<feature type="compositionally biased region" description="Basic and acidic residues" evidence="1">
    <location>
        <begin position="149"/>
        <end position="158"/>
    </location>
</feature>
<keyword evidence="3" id="KW-1185">Reference proteome</keyword>
<dbReference type="Proteomes" id="UP000742786">
    <property type="component" value="Unassembled WGS sequence"/>
</dbReference>